<accession>A0A6J7L8T3</accession>
<dbReference type="Pfam" id="PF01098">
    <property type="entry name" value="FTSW_RODA_SPOVE"/>
    <property type="match status" value="1"/>
</dbReference>
<dbReference type="EMBL" id="CAFBNF010000336">
    <property type="protein sequence ID" value="CAB4963312.1"/>
    <property type="molecule type" value="Genomic_DNA"/>
</dbReference>
<dbReference type="InterPro" id="IPR001182">
    <property type="entry name" value="FtsW/RodA"/>
</dbReference>
<feature type="transmembrane region" description="Helical" evidence="6">
    <location>
        <begin position="325"/>
        <end position="343"/>
    </location>
</feature>
<dbReference type="GO" id="GO:0015648">
    <property type="term" value="F:lipid-linked peptidoglycan transporter activity"/>
    <property type="evidence" value="ECO:0007669"/>
    <property type="project" value="TreeGrafter"/>
</dbReference>
<evidence type="ECO:0000256" key="6">
    <source>
        <dbReference type="SAM" id="Phobius"/>
    </source>
</evidence>
<evidence type="ECO:0000256" key="4">
    <source>
        <dbReference type="ARBA" id="ARBA00022989"/>
    </source>
</evidence>
<evidence type="ECO:0000313" key="7">
    <source>
        <dbReference type="EMBL" id="CAB4963312.1"/>
    </source>
</evidence>
<evidence type="ECO:0000256" key="5">
    <source>
        <dbReference type="ARBA" id="ARBA00023136"/>
    </source>
</evidence>
<evidence type="ECO:0000256" key="1">
    <source>
        <dbReference type="ARBA" id="ARBA00004141"/>
    </source>
</evidence>
<feature type="transmembrane region" description="Helical" evidence="6">
    <location>
        <begin position="296"/>
        <end position="313"/>
    </location>
</feature>
<feature type="transmembrane region" description="Helical" evidence="6">
    <location>
        <begin position="97"/>
        <end position="123"/>
    </location>
</feature>
<dbReference type="PROSITE" id="PS00428">
    <property type="entry name" value="FTSW_RODA_SPOVE"/>
    <property type="match status" value="1"/>
</dbReference>
<protein>
    <submittedName>
        <fullName evidence="7">Unannotated protein</fullName>
    </submittedName>
</protein>
<keyword evidence="5 6" id="KW-0472">Membrane</keyword>
<feature type="transmembrane region" description="Helical" evidence="6">
    <location>
        <begin position="186"/>
        <end position="203"/>
    </location>
</feature>
<keyword evidence="3" id="KW-0133">Cell shape</keyword>
<dbReference type="GO" id="GO:0032153">
    <property type="term" value="C:cell division site"/>
    <property type="evidence" value="ECO:0007669"/>
    <property type="project" value="TreeGrafter"/>
</dbReference>
<keyword evidence="2 6" id="KW-0812">Transmembrane</keyword>
<sequence>MSLDLPAGESTRMSPTSTRLYSAWWRSYDWLLLLAAGALSLGGAVVVWSASLADMAVSAGDPLYYLKRHLLNLVIGVALGLVASRIAYPQLRAYTPVLYGISVLGLVAVLLVGTSIAGAKAWIKLPGGFTIQPSEFAKVAIILALAFILGEKRNEQDEPRGGDVVLGLFVAAIPVVLVLLQNDTGTVLVMGTIIIAMVAVSGAPSRWVVGLFAAAVIGGFIAFRFLLKDYQILRLTSFLNPETSAQGGGFNVAQARIAIGNGGLSGQGLFQGEQTQGNFVPVNESDFVVSVVGEELGFVGMMVLILLLAIVLWRGVMIALRASDLFGRLVATGVVAWIAFQAFENLGMNVGIMPVTGVPLPFVSYGGTSMFASWIAIGLLQNVYLRSQE</sequence>
<feature type="transmembrane region" description="Helical" evidence="6">
    <location>
        <begin position="363"/>
        <end position="385"/>
    </location>
</feature>
<dbReference type="InterPro" id="IPR018365">
    <property type="entry name" value="Cell_cycle_FtsW-rel_CS"/>
</dbReference>
<organism evidence="7">
    <name type="scientific">freshwater metagenome</name>
    <dbReference type="NCBI Taxonomy" id="449393"/>
    <lineage>
        <taxon>unclassified sequences</taxon>
        <taxon>metagenomes</taxon>
        <taxon>ecological metagenomes</taxon>
    </lineage>
</organism>
<dbReference type="PANTHER" id="PTHR30474:SF14">
    <property type="entry name" value="CELL CYCLE PROTEIN"/>
    <property type="match status" value="1"/>
</dbReference>
<gene>
    <name evidence="7" type="ORF">UFOPK3773_02144</name>
</gene>
<feature type="transmembrane region" description="Helical" evidence="6">
    <location>
        <begin position="30"/>
        <end position="50"/>
    </location>
</feature>
<reference evidence="7" key="1">
    <citation type="submission" date="2020-05" db="EMBL/GenBank/DDBJ databases">
        <authorList>
            <person name="Chiriac C."/>
            <person name="Salcher M."/>
            <person name="Ghai R."/>
            <person name="Kavagutti S V."/>
        </authorList>
    </citation>
    <scope>NUCLEOTIDE SEQUENCE</scope>
</reference>
<feature type="transmembrane region" description="Helical" evidence="6">
    <location>
        <begin position="161"/>
        <end position="180"/>
    </location>
</feature>
<dbReference type="NCBIfam" id="TIGR02210">
    <property type="entry name" value="rodA_shape"/>
    <property type="match status" value="1"/>
</dbReference>
<feature type="transmembrane region" description="Helical" evidence="6">
    <location>
        <begin position="208"/>
        <end position="227"/>
    </location>
</feature>
<feature type="transmembrane region" description="Helical" evidence="6">
    <location>
        <begin position="70"/>
        <end position="88"/>
    </location>
</feature>
<dbReference type="GO" id="GO:0008360">
    <property type="term" value="P:regulation of cell shape"/>
    <property type="evidence" value="ECO:0007669"/>
    <property type="project" value="UniProtKB-KW"/>
</dbReference>
<dbReference type="AlphaFoldDB" id="A0A6J7L8T3"/>
<evidence type="ECO:0000256" key="3">
    <source>
        <dbReference type="ARBA" id="ARBA00022960"/>
    </source>
</evidence>
<dbReference type="PANTHER" id="PTHR30474">
    <property type="entry name" value="CELL CYCLE PROTEIN"/>
    <property type="match status" value="1"/>
</dbReference>
<comment type="subcellular location">
    <subcellularLocation>
        <location evidence="1">Membrane</location>
        <topology evidence="1">Multi-pass membrane protein</topology>
    </subcellularLocation>
</comment>
<dbReference type="InterPro" id="IPR011923">
    <property type="entry name" value="RodA/MrdB"/>
</dbReference>
<dbReference type="GO" id="GO:0051301">
    <property type="term" value="P:cell division"/>
    <property type="evidence" value="ECO:0007669"/>
    <property type="project" value="InterPro"/>
</dbReference>
<keyword evidence="4 6" id="KW-1133">Transmembrane helix</keyword>
<feature type="transmembrane region" description="Helical" evidence="6">
    <location>
        <begin position="129"/>
        <end position="149"/>
    </location>
</feature>
<proteinExistence type="predicted"/>
<name>A0A6J7L8T3_9ZZZZ</name>
<dbReference type="GO" id="GO:0005886">
    <property type="term" value="C:plasma membrane"/>
    <property type="evidence" value="ECO:0007669"/>
    <property type="project" value="TreeGrafter"/>
</dbReference>
<evidence type="ECO:0000256" key="2">
    <source>
        <dbReference type="ARBA" id="ARBA00022692"/>
    </source>
</evidence>